<protein>
    <recommendedName>
        <fullName evidence="4">60 kDa chaperonin</fullName>
    </recommendedName>
</protein>
<dbReference type="InterPro" id="IPR002423">
    <property type="entry name" value="Cpn60/GroEL/TCP-1"/>
</dbReference>
<comment type="subunit">
    <text evidence="4">Forms a cylinder of 14 subunits composed of two heptameric rings stacked back-to-back. Interacts with the co-chaperonin GroES.</text>
</comment>
<gene>
    <name evidence="6" type="ORF">IHE70_28020</name>
</gene>
<dbReference type="InterPro" id="IPR027413">
    <property type="entry name" value="GROEL-like_equatorial_sf"/>
</dbReference>
<dbReference type="Gene3D" id="2.40.10.10">
    <property type="entry name" value="Trypsin-like serine proteases"/>
    <property type="match status" value="2"/>
</dbReference>
<accession>A0A927LAA0</accession>
<dbReference type="InterPro" id="IPR043504">
    <property type="entry name" value="Peptidase_S1_PA_chymotrypsin"/>
</dbReference>
<dbReference type="GO" id="GO:0042026">
    <property type="term" value="P:protein refolding"/>
    <property type="evidence" value="ECO:0007669"/>
    <property type="project" value="InterPro"/>
</dbReference>
<evidence type="ECO:0000256" key="4">
    <source>
        <dbReference type="RuleBase" id="RU000419"/>
    </source>
</evidence>
<reference evidence="6" key="1">
    <citation type="submission" date="2020-09" db="EMBL/GenBank/DDBJ databases">
        <title>Streptomyces canutascabiei sp. nov., which causes potato common scab and is distributed across the world.</title>
        <authorList>
            <person name="Nguyen H.P."/>
            <person name="Weisberg A.J."/>
            <person name="Chang J.H."/>
            <person name="Clarke C.R."/>
        </authorList>
    </citation>
    <scope>NUCLEOTIDE SEQUENCE</scope>
    <source>
        <strain evidence="6">ID-01-6.2a</strain>
    </source>
</reference>
<dbReference type="SUPFAM" id="SSF52029">
    <property type="entry name" value="GroEL apical domain-like"/>
    <property type="match status" value="1"/>
</dbReference>
<dbReference type="SUPFAM" id="SSF48592">
    <property type="entry name" value="GroEL equatorial domain-like"/>
    <property type="match status" value="1"/>
</dbReference>
<dbReference type="Gene3D" id="3.30.260.10">
    <property type="entry name" value="TCP-1-like chaperonin intermediate domain"/>
    <property type="match status" value="1"/>
</dbReference>
<name>A0A927LAA0_9ACTN</name>
<dbReference type="PRINTS" id="PR00298">
    <property type="entry name" value="CHAPERONIN60"/>
</dbReference>
<organism evidence="6 7">
    <name type="scientific">Streptomyces caniscabiei</name>
    <dbReference type="NCBI Taxonomy" id="2746961"/>
    <lineage>
        <taxon>Bacteria</taxon>
        <taxon>Bacillati</taxon>
        <taxon>Actinomycetota</taxon>
        <taxon>Actinomycetes</taxon>
        <taxon>Kitasatosporales</taxon>
        <taxon>Streptomycetaceae</taxon>
        <taxon>Streptomyces</taxon>
    </lineage>
</organism>
<feature type="region of interest" description="Disordered" evidence="5">
    <location>
        <begin position="728"/>
        <end position="798"/>
    </location>
</feature>
<dbReference type="Gene3D" id="3.50.7.10">
    <property type="entry name" value="GroEL"/>
    <property type="match status" value="1"/>
</dbReference>
<feature type="compositionally biased region" description="Gly residues" evidence="5">
    <location>
        <begin position="764"/>
        <end position="786"/>
    </location>
</feature>
<sequence>MNGARPARDAGLQAITEPTAGMQSVQQSKAMLTEAEQQVARLEHRGVPVATGFLVGPGLLLTAGHAVRLGLGACGAEPVSGMVAVFDHGADTGHPLARHGVRIPLVALLDSSPPAMDDPVPDGVPTEEDGLDFALVRLERHPPDVLDPVGVRRPRGYYGLSPDEYTFGSGTLNVFHHSLRSDPDHGRSRRERLSADGRRLRYQGANTLEGSSGSPVVTGDGRLVALHHGYRGNENQAVPTRLIAERVLAGPHAALLRRALDALRHHARPQYPAAAGATAVGGAMGALLGPWPARSAAVGLDGEPVRAADARETAEHFRTADPWRALGVDPVVEAARAMDTTAGDGAATAAVLAAALIREAADRCTAGADPREVARGAVEALARARDALSGLVEPCIRPDAVTRAAIADRHLADAVSAAASLAGPNGILVCEPGVTRTVETPVVRQGLRLPAGHAFPYTTVAGADPWTRRIRLVRPYVLLLDCVTGDGEAFARLRGRIAAEGSPLLILTTADASDPRAGLLRALGDPADGPVPTVVRVASVANRHHRLRALALLTGATALTEDSQVLPGTAWFDVLGRIDLALVSARETVLVGGHRDPAVLDRWIAAAPARRALADSDDEREALDEQLAWLTSRAVTLAVGAETAEELAPRAAAAQRAAQAAQAALRSGTVPGGGHALLCVRAALPSDSGSVGTDVVRAALAAPFRLLASRAGIDPVEIERLCAEPDPGRLARERPFADLDGDRPYGDDLDGVRPHGDGPDGEGLDGNGSDGNGSDGNGSDGNGPDGDGPDGDGPRDAVEILDLALETAAKALVVFLDTA</sequence>
<dbReference type="InterPro" id="IPR001844">
    <property type="entry name" value="Cpn60/GroEL"/>
</dbReference>
<dbReference type="GeneID" id="79929701"/>
<dbReference type="InterPro" id="IPR009003">
    <property type="entry name" value="Peptidase_S1_PA"/>
</dbReference>
<keyword evidence="2" id="KW-0143">Chaperone</keyword>
<evidence type="ECO:0000256" key="5">
    <source>
        <dbReference type="SAM" id="MobiDB-lite"/>
    </source>
</evidence>
<feature type="compositionally biased region" description="Basic and acidic residues" evidence="5">
    <location>
        <begin position="179"/>
        <end position="198"/>
    </location>
</feature>
<comment type="caution">
    <text evidence="6">The sequence shown here is derived from an EMBL/GenBank/DDBJ whole genome shotgun (WGS) entry which is preliminary data.</text>
</comment>
<dbReference type="Pfam" id="PF13365">
    <property type="entry name" value="Trypsin_2"/>
    <property type="match status" value="1"/>
</dbReference>
<feature type="compositionally biased region" description="Basic and acidic residues" evidence="5">
    <location>
        <begin position="728"/>
        <end position="758"/>
    </location>
</feature>
<dbReference type="InterPro" id="IPR027409">
    <property type="entry name" value="GroEL-like_apical_dom_sf"/>
</dbReference>
<dbReference type="Proteomes" id="UP000661025">
    <property type="component" value="Unassembled WGS sequence"/>
</dbReference>
<dbReference type="GO" id="GO:0005524">
    <property type="term" value="F:ATP binding"/>
    <property type="evidence" value="ECO:0007669"/>
    <property type="project" value="InterPro"/>
</dbReference>
<feature type="region of interest" description="Disordered" evidence="5">
    <location>
        <begin position="178"/>
        <end position="198"/>
    </location>
</feature>
<evidence type="ECO:0000256" key="1">
    <source>
        <dbReference type="ARBA" id="ARBA00006607"/>
    </source>
</evidence>
<dbReference type="Pfam" id="PF00118">
    <property type="entry name" value="Cpn60_TCP1"/>
    <property type="match status" value="1"/>
</dbReference>
<dbReference type="AlphaFoldDB" id="A0A927LAA0"/>
<comment type="function">
    <text evidence="4">Together with its co-chaperonin GroES, plays an essential role in assisting protein folding. The GroEL-GroES system forms a nano-cage that allows encapsulation of the non-native substrate proteins and provides a physical environment optimized to promote and accelerate protein folding.</text>
</comment>
<evidence type="ECO:0000256" key="3">
    <source>
        <dbReference type="RuleBase" id="RU000418"/>
    </source>
</evidence>
<evidence type="ECO:0000313" key="6">
    <source>
        <dbReference type="EMBL" id="MBD9726984.1"/>
    </source>
</evidence>
<comment type="similarity">
    <text evidence="1 3">Belongs to the chaperonin (HSP60) family.</text>
</comment>
<dbReference type="RefSeq" id="WP_192363533.1">
    <property type="nucleotide sequence ID" value="NZ_CP119182.1"/>
</dbReference>
<evidence type="ECO:0000256" key="2">
    <source>
        <dbReference type="ARBA" id="ARBA00023186"/>
    </source>
</evidence>
<dbReference type="InterPro" id="IPR027410">
    <property type="entry name" value="TCP-1-like_intermed_sf"/>
</dbReference>
<dbReference type="PANTHER" id="PTHR45633">
    <property type="entry name" value="60 KDA HEAT SHOCK PROTEIN, MITOCHONDRIAL"/>
    <property type="match status" value="1"/>
</dbReference>
<dbReference type="SUPFAM" id="SSF50494">
    <property type="entry name" value="Trypsin-like serine proteases"/>
    <property type="match status" value="1"/>
</dbReference>
<proteinExistence type="inferred from homology"/>
<dbReference type="Gene3D" id="1.10.560.10">
    <property type="entry name" value="GroEL-like equatorial domain"/>
    <property type="match status" value="1"/>
</dbReference>
<dbReference type="GO" id="GO:0140662">
    <property type="term" value="F:ATP-dependent protein folding chaperone"/>
    <property type="evidence" value="ECO:0007669"/>
    <property type="project" value="InterPro"/>
</dbReference>
<dbReference type="EMBL" id="JACYXT010000013">
    <property type="protein sequence ID" value="MBD9726984.1"/>
    <property type="molecule type" value="Genomic_DNA"/>
</dbReference>
<evidence type="ECO:0000313" key="7">
    <source>
        <dbReference type="Proteomes" id="UP000661025"/>
    </source>
</evidence>